<reference evidence="3" key="1">
    <citation type="submission" date="2016-10" db="EMBL/GenBank/DDBJ databases">
        <authorList>
            <person name="Varghese N."/>
            <person name="Submissions S."/>
        </authorList>
    </citation>
    <scope>NUCLEOTIDE SEQUENCE [LARGE SCALE GENOMIC DNA]</scope>
    <source>
        <strain evidence="3">DSM 173</strain>
    </source>
</reference>
<dbReference type="Gene3D" id="3.40.50.410">
    <property type="entry name" value="von Willebrand factor, type A domain"/>
    <property type="match status" value="1"/>
</dbReference>
<dbReference type="OrthoDB" id="9758211at2"/>
<dbReference type="Pfam" id="PF00092">
    <property type="entry name" value="VWA"/>
    <property type="match status" value="1"/>
</dbReference>
<evidence type="ECO:0000313" key="2">
    <source>
        <dbReference type="EMBL" id="SDX75814.1"/>
    </source>
</evidence>
<gene>
    <name evidence="2" type="ORF">SAMN05421644_11223</name>
</gene>
<name>A0A1H3ED24_ALLWA</name>
<accession>A0A1H3ED24</accession>
<dbReference type="STRING" id="61595.SAMN05421644_11223"/>
<organism evidence="2 3">
    <name type="scientific">Allochromatium warmingii</name>
    <name type="common">Chromatium warmingii</name>
    <dbReference type="NCBI Taxonomy" id="61595"/>
    <lineage>
        <taxon>Bacteria</taxon>
        <taxon>Pseudomonadati</taxon>
        <taxon>Pseudomonadota</taxon>
        <taxon>Gammaproteobacteria</taxon>
        <taxon>Chromatiales</taxon>
        <taxon>Chromatiaceae</taxon>
        <taxon>Allochromatium</taxon>
    </lineage>
</organism>
<proteinExistence type="predicted"/>
<evidence type="ECO:0000313" key="3">
    <source>
        <dbReference type="Proteomes" id="UP000198672"/>
    </source>
</evidence>
<sequence>MTLDFSETLACLKVDPAHAHAQALESSYHEAARVMSPRGLEHYLTGIRAMCGLNKGSDLVMTYVQDMPGVAKEVGEDIIPDVVSSLMKLASHTSGTVITLMMATMPLAASRLGDLEVMRGYLNLLHQLAGKAPRGLRPMMENMDELLSKLTLGGLRRWALWGAQAHARDLDGQLAYFGLQTESSRAVLQKERRGTLFVDNQRKLNFYLRALWARAFFMRPTSGDYESRVGLKPFIDDFQIHLPDAFDAWRGISGVELYRAAAAHCAAHMVYTTAPLSAEQLNPAQRVLIGLFEDARIEALAIREFPGLKKLWLQFFTAPAAADEPGARHPLLDLMMRLARALLDAEYQDSEALVNESAAAFRAAFAATPEDNRISWIGGVEFYNRAVQLCAVPSLRILEDWPLPYRDDNDYVWDFDENLFLTRGVDYLPASQQQVRRHVSVMEMVNEVDCELAGDDAQEVWILSTPFWLDQEGCTINELEGKEPVSEPYHYQEWDYQVQLHRPDWATVIERRQGRGDPASMDAILTKHKPVASRIRHLIDALQPQGIVRRRGYEEGEELDLNAAVRAMIDIRRGVMPDPRINIRITRHVRDLAILVLMDLSQSTNEKVGVKDGEPGYDDAPSILDLTRESTGLLAWAIDSIGDSFAVHGFASDGRHDVQYYRFKDFDQPYGDEAKSRLAGMKGGLSTRMGAALRHAGWHLGQQSAQKRLVLLITDGEPADIDERDPQYLRHDAKKAVDDLRMKGIYTYCLTLDPEADRYVARIFGENNYAVVDHVQRLPERLPAVFAALTA</sequence>
<dbReference type="SUPFAM" id="SSF53300">
    <property type="entry name" value="vWA-like"/>
    <property type="match status" value="1"/>
</dbReference>
<dbReference type="PANTHER" id="PTHR41248:SF1">
    <property type="entry name" value="NORD PROTEIN"/>
    <property type="match status" value="1"/>
</dbReference>
<dbReference type="RefSeq" id="WP_091332850.1">
    <property type="nucleotide sequence ID" value="NZ_FNOW01000012.1"/>
</dbReference>
<dbReference type="InterPro" id="IPR051928">
    <property type="entry name" value="NorD/CobT"/>
</dbReference>
<dbReference type="EMBL" id="FNOW01000012">
    <property type="protein sequence ID" value="SDX75814.1"/>
    <property type="molecule type" value="Genomic_DNA"/>
</dbReference>
<dbReference type="InterPro" id="IPR002035">
    <property type="entry name" value="VWF_A"/>
</dbReference>
<dbReference type="CDD" id="cd01454">
    <property type="entry name" value="vWA_norD_type"/>
    <property type="match status" value="1"/>
</dbReference>
<dbReference type="PANTHER" id="PTHR41248">
    <property type="entry name" value="NORD PROTEIN"/>
    <property type="match status" value="1"/>
</dbReference>
<protein>
    <submittedName>
        <fullName evidence="2">von Willebrand factor type A domain-containing protein</fullName>
    </submittedName>
</protein>
<keyword evidence="3" id="KW-1185">Reference proteome</keyword>
<dbReference type="InterPro" id="IPR036465">
    <property type="entry name" value="vWFA_dom_sf"/>
</dbReference>
<evidence type="ECO:0000259" key="1">
    <source>
        <dbReference type="PROSITE" id="PS50234"/>
    </source>
</evidence>
<dbReference type="Proteomes" id="UP000198672">
    <property type="component" value="Unassembled WGS sequence"/>
</dbReference>
<dbReference type="AlphaFoldDB" id="A0A1H3ED24"/>
<dbReference type="PROSITE" id="PS50234">
    <property type="entry name" value="VWFA"/>
    <property type="match status" value="1"/>
</dbReference>
<feature type="domain" description="VWFA" evidence="1">
    <location>
        <begin position="593"/>
        <end position="789"/>
    </location>
</feature>
<dbReference type="SMART" id="SM00327">
    <property type="entry name" value="VWA"/>
    <property type="match status" value="1"/>
</dbReference>